<organism evidence="10">
    <name type="scientific">Rhodococcus sp. D-6</name>
    <dbReference type="NCBI Taxonomy" id="1387842"/>
    <lineage>
        <taxon>Bacteria</taxon>
        <taxon>Bacillati</taxon>
        <taxon>Actinomycetota</taxon>
        <taxon>Actinomycetes</taxon>
        <taxon>Mycobacteriales</taxon>
        <taxon>Nocardiaceae</taxon>
        <taxon>Rhodococcus</taxon>
    </lineage>
</organism>
<name>A0AAU7UW53_9NOCA</name>
<dbReference type="AlphaFoldDB" id="A0AAU7UW53"/>
<keyword evidence="6 9" id="KW-0472">Membrane</keyword>
<dbReference type="Pfam" id="PF09594">
    <property type="entry name" value="GT87"/>
    <property type="match status" value="1"/>
</dbReference>
<comment type="similarity">
    <text evidence="7">Belongs to the glycosyltransferase 87 family.</text>
</comment>
<evidence type="ECO:0000256" key="2">
    <source>
        <dbReference type="ARBA" id="ARBA00022475"/>
    </source>
</evidence>
<feature type="transmembrane region" description="Helical" evidence="9">
    <location>
        <begin position="273"/>
        <end position="293"/>
    </location>
</feature>
<gene>
    <name evidence="10" type="ORF">RBB84_22540</name>
</gene>
<evidence type="ECO:0000256" key="3">
    <source>
        <dbReference type="ARBA" id="ARBA00022679"/>
    </source>
</evidence>
<keyword evidence="2" id="KW-1003">Cell membrane</keyword>
<keyword evidence="5 9" id="KW-1133">Transmembrane helix</keyword>
<feature type="transmembrane region" description="Helical" evidence="9">
    <location>
        <begin position="70"/>
        <end position="91"/>
    </location>
</feature>
<dbReference type="InterPro" id="IPR018584">
    <property type="entry name" value="GT87"/>
</dbReference>
<feature type="transmembrane region" description="Helical" evidence="9">
    <location>
        <begin position="345"/>
        <end position="362"/>
    </location>
</feature>
<feature type="compositionally biased region" description="Basic and acidic residues" evidence="8">
    <location>
        <begin position="442"/>
        <end position="460"/>
    </location>
</feature>
<comment type="subcellular location">
    <subcellularLocation>
        <location evidence="1">Cell membrane</location>
        <topology evidence="1">Multi-pass membrane protein</topology>
    </subcellularLocation>
</comment>
<keyword evidence="4 9" id="KW-0812">Transmembrane</keyword>
<evidence type="ECO:0000256" key="6">
    <source>
        <dbReference type="ARBA" id="ARBA00023136"/>
    </source>
</evidence>
<dbReference type="GO" id="GO:0016758">
    <property type="term" value="F:hexosyltransferase activity"/>
    <property type="evidence" value="ECO:0007669"/>
    <property type="project" value="InterPro"/>
</dbReference>
<reference evidence="10" key="1">
    <citation type="submission" date="2023-08" db="EMBL/GenBank/DDBJ databases">
        <title>The novel hydrolase IpcH responsible for the initial isoprocarb degradation step in Rhodococcus sp. D-6.</title>
        <authorList>
            <person name="Zhu Q."/>
        </authorList>
    </citation>
    <scope>NUCLEOTIDE SEQUENCE</scope>
    <source>
        <strain evidence="10">D-6</strain>
    </source>
</reference>
<feature type="transmembrane region" description="Helical" evidence="9">
    <location>
        <begin position="154"/>
        <end position="171"/>
    </location>
</feature>
<evidence type="ECO:0000256" key="8">
    <source>
        <dbReference type="SAM" id="MobiDB-lite"/>
    </source>
</evidence>
<feature type="region of interest" description="Disordered" evidence="8">
    <location>
        <begin position="412"/>
        <end position="466"/>
    </location>
</feature>
<feature type="transmembrane region" description="Helical" evidence="9">
    <location>
        <begin position="97"/>
        <end position="120"/>
    </location>
</feature>
<evidence type="ECO:0000256" key="7">
    <source>
        <dbReference type="ARBA" id="ARBA00024033"/>
    </source>
</evidence>
<evidence type="ECO:0000256" key="5">
    <source>
        <dbReference type="ARBA" id="ARBA00022989"/>
    </source>
</evidence>
<keyword evidence="3" id="KW-0808">Transferase</keyword>
<feature type="transmembrane region" description="Helical" evidence="9">
    <location>
        <begin position="183"/>
        <end position="203"/>
    </location>
</feature>
<proteinExistence type="inferred from homology"/>
<dbReference type="KEGG" id="rhox:RBB84_22540"/>
<dbReference type="EMBL" id="CP132970">
    <property type="protein sequence ID" value="XBW03988.1"/>
    <property type="molecule type" value="Genomic_DNA"/>
</dbReference>
<accession>A0AAU7UW53</accession>
<feature type="transmembrane region" description="Helical" evidence="9">
    <location>
        <begin position="209"/>
        <end position="236"/>
    </location>
</feature>
<sequence length="466" mass="50948">MQHRQYGHGPAGDEHLPRWWPAGAMVVAALAFLAHDRLLGWHDHYGLFGNAVDTVVYRHGGMTVRTSEPLYNFVLFDLLPFTYPPFAALVFVPLSMLTVAGTMIAVHLTNFVLLYLTVWLSWRALGYQDTTRLRIVSGALAVACTWLEPVRMTIWLGQINLLLLVLVLWDLSRPEASRLRGIGVGVAAGLKLTPAFFIVYLAVVRQWRAAVVAAGTFAATIVVGFVVIFTDAWTYFTDAIIRSDRIGLISSPANQSIRGILARTLHTDEPSMWLWLICAAVVAAAGLSAAALAQRHGEQLLALTLCGLTAPMVSPFSWGHHWVWTVPLLVLCLDRARRRRRWWGYLLPVAAALPLVAWYRSYPDGVVAIGIFMTPAEPVLRTVAQCAYPLIFAVALTAVLLAYGRRTPPAGAAVCDAGSTDRPAAPRSTPPILPSSPARSSGHQDTDTTTSETRRDRGHDPAPPVS</sequence>
<evidence type="ECO:0000256" key="1">
    <source>
        <dbReference type="ARBA" id="ARBA00004651"/>
    </source>
</evidence>
<protein>
    <submittedName>
        <fullName evidence="10">Glycosyltransferase 87 family protein</fullName>
    </submittedName>
</protein>
<evidence type="ECO:0000313" key="10">
    <source>
        <dbReference type="EMBL" id="XBW03988.1"/>
    </source>
</evidence>
<feature type="transmembrane region" description="Helical" evidence="9">
    <location>
        <begin position="382"/>
        <end position="403"/>
    </location>
</feature>
<dbReference type="GO" id="GO:0005886">
    <property type="term" value="C:plasma membrane"/>
    <property type="evidence" value="ECO:0007669"/>
    <property type="project" value="UniProtKB-SubCell"/>
</dbReference>
<evidence type="ECO:0000256" key="4">
    <source>
        <dbReference type="ARBA" id="ARBA00022692"/>
    </source>
</evidence>
<dbReference type="RefSeq" id="WP_231912115.1">
    <property type="nucleotide sequence ID" value="NZ_CP132970.1"/>
</dbReference>
<evidence type="ECO:0000256" key="9">
    <source>
        <dbReference type="SAM" id="Phobius"/>
    </source>
</evidence>